<keyword evidence="2" id="KW-1185">Reference proteome</keyword>
<accession>A0A843WCA6</accession>
<name>A0A843WCA6_COLES</name>
<dbReference type="AlphaFoldDB" id="A0A843WCA6"/>
<comment type="caution">
    <text evidence="1">The sequence shown here is derived from an EMBL/GenBank/DDBJ whole genome shotgun (WGS) entry which is preliminary data.</text>
</comment>
<gene>
    <name evidence="1" type="ORF">Taro_037257</name>
</gene>
<organism evidence="1 2">
    <name type="scientific">Colocasia esculenta</name>
    <name type="common">Wild taro</name>
    <name type="synonym">Arum esculentum</name>
    <dbReference type="NCBI Taxonomy" id="4460"/>
    <lineage>
        <taxon>Eukaryota</taxon>
        <taxon>Viridiplantae</taxon>
        <taxon>Streptophyta</taxon>
        <taxon>Embryophyta</taxon>
        <taxon>Tracheophyta</taxon>
        <taxon>Spermatophyta</taxon>
        <taxon>Magnoliopsida</taxon>
        <taxon>Liliopsida</taxon>
        <taxon>Araceae</taxon>
        <taxon>Aroideae</taxon>
        <taxon>Colocasieae</taxon>
        <taxon>Colocasia</taxon>
    </lineage>
</organism>
<dbReference type="EMBL" id="NMUH01003220">
    <property type="protein sequence ID" value="MQM04458.1"/>
    <property type="molecule type" value="Genomic_DNA"/>
</dbReference>
<dbReference type="Proteomes" id="UP000652761">
    <property type="component" value="Unassembled WGS sequence"/>
</dbReference>
<protein>
    <submittedName>
        <fullName evidence="1">Uncharacterized protein</fullName>
    </submittedName>
</protein>
<sequence>MSVCDRIDGRRPRSRRGILRRTRNLRMRPFTDRVEVPIPNWGLAGGFDPRANRYLRPIEGVRLSVYYNALSGAEFQPRNGIPRNQRPIDRLGVSIPNCGHINNSDARAESYAQFFG</sequence>
<evidence type="ECO:0000313" key="2">
    <source>
        <dbReference type="Proteomes" id="UP000652761"/>
    </source>
</evidence>
<evidence type="ECO:0000313" key="1">
    <source>
        <dbReference type="EMBL" id="MQM04458.1"/>
    </source>
</evidence>
<proteinExistence type="predicted"/>
<reference evidence="1" key="1">
    <citation type="submission" date="2017-07" db="EMBL/GenBank/DDBJ databases">
        <title>Taro Niue Genome Assembly and Annotation.</title>
        <authorList>
            <person name="Atibalentja N."/>
            <person name="Keating K."/>
            <person name="Fields C.J."/>
        </authorList>
    </citation>
    <scope>NUCLEOTIDE SEQUENCE</scope>
    <source>
        <strain evidence="1">Niue_2</strain>
        <tissue evidence="1">Leaf</tissue>
    </source>
</reference>